<dbReference type="Proteomes" id="UP001058602">
    <property type="component" value="Chromosome 1"/>
</dbReference>
<dbReference type="RefSeq" id="WP_257084881.1">
    <property type="nucleotide sequence ID" value="NZ_CP102096.1"/>
</dbReference>
<dbReference type="EMBL" id="CP102096">
    <property type="protein sequence ID" value="UUM31155.1"/>
    <property type="molecule type" value="Genomic_DNA"/>
</dbReference>
<gene>
    <name evidence="2" type="ORF">NP165_03100</name>
</gene>
<feature type="signal peptide" evidence="1">
    <location>
        <begin position="1"/>
        <end position="18"/>
    </location>
</feature>
<feature type="chain" id="PRO_5047233602" evidence="1">
    <location>
        <begin position="19"/>
        <end position="247"/>
    </location>
</feature>
<evidence type="ECO:0000256" key="1">
    <source>
        <dbReference type="SAM" id="SignalP"/>
    </source>
</evidence>
<organism evidence="2 3">
    <name type="scientific">Vibrio japonicus</name>
    <dbReference type="NCBI Taxonomy" id="1824638"/>
    <lineage>
        <taxon>Bacteria</taxon>
        <taxon>Pseudomonadati</taxon>
        <taxon>Pseudomonadota</taxon>
        <taxon>Gammaproteobacteria</taxon>
        <taxon>Vibrionales</taxon>
        <taxon>Vibrionaceae</taxon>
        <taxon>Vibrio</taxon>
    </lineage>
</organism>
<evidence type="ECO:0000313" key="2">
    <source>
        <dbReference type="EMBL" id="UUM31155.1"/>
    </source>
</evidence>
<reference evidence="2" key="1">
    <citation type="submission" date="2022-07" db="EMBL/GenBank/DDBJ databases">
        <title>Complete genome of Vibrio japonicus strain JCM 31412T and phylogenomic assessment of the Nereis clade of the genus Vibrio.</title>
        <authorList>
            <person name="Shlafstein M.D."/>
            <person name="Emsley S.A."/>
            <person name="Ushijima B."/>
            <person name="Videau P."/>
            <person name="Saw J.H."/>
        </authorList>
    </citation>
    <scope>NUCLEOTIDE SEQUENCE</scope>
    <source>
        <strain evidence="2">JCM 31412</strain>
    </source>
</reference>
<sequence>MKKVLLTLPLLLSGPVLASQCKVDIKNEIHLDGEAVEIYQKGGDTAIVDANNNLQIAGENVALTTEQKQLLSDYRESLNAYIPRVKQMAQDGLELANNVIDDVAVSFDAPGAFDNVKDSMKKFYEDVESRYYKNGDFILPVDGVSSMADTWTQDLEKAGELFNEEFVISAFNAMSEKMKAEGGINLTQMANSMTELKERVSQSIAEHEKDVIEQGQEFCDSLGDMADQEQKLHQKIPELKDYQVFTI</sequence>
<accession>A0ABY5LJS6</accession>
<dbReference type="InterPro" id="IPR021307">
    <property type="entry name" value="DUF2884"/>
</dbReference>
<keyword evidence="3" id="KW-1185">Reference proteome</keyword>
<dbReference type="Pfam" id="PF11101">
    <property type="entry name" value="DUF2884"/>
    <property type="match status" value="1"/>
</dbReference>
<keyword evidence="1" id="KW-0732">Signal</keyword>
<protein>
    <submittedName>
        <fullName evidence="2">YggN family protein</fullName>
    </submittedName>
</protein>
<evidence type="ECO:0000313" key="3">
    <source>
        <dbReference type="Proteomes" id="UP001058602"/>
    </source>
</evidence>
<proteinExistence type="predicted"/>
<name>A0ABY5LJS6_9VIBR</name>